<evidence type="ECO:0000256" key="5">
    <source>
        <dbReference type="ARBA" id="ARBA00022833"/>
    </source>
</evidence>
<keyword evidence="3 8" id="KW-0479">Metal-binding</keyword>
<dbReference type="Pfam" id="PF00431">
    <property type="entry name" value="CUB"/>
    <property type="match status" value="1"/>
</dbReference>
<dbReference type="PANTHER" id="PTHR10127:SF802">
    <property type="entry name" value="ZINC METALLOPROTEINASE NAS-10"/>
    <property type="match status" value="1"/>
</dbReference>
<dbReference type="SMART" id="SM00235">
    <property type="entry name" value="ZnMc"/>
    <property type="match status" value="1"/>
</dbReference>
<evidence type="ECO:0000256" key="6">
    <source>
        <dbReference type="ARBA" id="ARBA00023049"/>
    </source>
</evidence>
<dbReference type="GO" id="GO:0004222">
    <property type="term" value="F:metalloendopeptidase activity"/>
    <property type="evidence" value="ECO:0007669"/>
    <property type="project" value="UniProtKB-UniRule"/>
</dbReference>
<dbReference type="GO" id="GO:0006508">
    <property type="term" value="P:proteolysis"/>
    <property type="evidence" value="ECO:0007669"/>
    <property type="project" value="UniProtKB-KW"/>
</dbReference>
<dbReference type="SUPFAM" id="SSF49854">
    <property type="entry name" value="Spermadhesin, CUB domain"/>
    <property type="match status" value="1"/>
</dbReference>
<keyword evidence="12" id="KW-1185">Reference proteome</keyword>
<dbReference type="InterPro" id="IPR006026">
    <property type="entry name" value="Peptidase_Metallo"/>
</dbReference>
<feature type="binding site" evidence="8">
    <location>
        <position position="144"/>
    </location>
    <ligand>
        <name>Zn(2+)</name>
        <dbReference type="ChEBI" id="CHEBI:29105"/>
        <note>catalytic</note>
    </ligand>
</feature>
<dbReference type="EMBL" id="LN609529">
    <property type="protein sequence ID" value="CEF68924.1"/>
    <property type="molecule type" value="Genomic_DNA"/>
</dbReference>
<feature type="domain" description="Peptidase M12A" evidence="10">
    <location>
        <begin position="36"/>
        <end position="237"/>
    </location>
</feature>
<feature type="active site" evidence="8">
    <location>
        <position position="135"/>
    </location>
</feature>
<evidence type="ECO:0000256" key="9">
    <source>
        <dbReference type="RuleBase" id="RU361183"/>
    </source>
</evidence>
<organism evidence="11">
    <name type="scientific">Strongyloides ratti</name>
    <name type="common">Parasitic roundworm</name>
    <dbReference type="NCBI Taxonomy" id="34506"/>
    <lineage>
        <taxon>Eukaryota</taxon>
        <taxon>Metazoa</taxon>
        <taxon>Ecdysozoa</taxon>
        <taxon>Nematoda</taxon>
        <taxon>Chromadorea</taxon>
        <taxon>Rhabditida</taxon>
        <taxon>Tylenchina</taxon>
        <taxon>Panagrolaimomorpha</taxon>
        <taxon>Strongyloidoidea</taxon>
        <taxon>Strongyloididae</taxon>
        <taxon>Strongyloides</taxon>
    </lineage>
</organism>
<evidence type="ECO:0000256" key="1">
    <source>
        <dbReference type="ARBA" id="ARBA00022536"/>
    </source>
</evidence>
<dbReference type="PROSITE" id="PS51864">
    <property type="entry name" value="ASTACIN"/>
    <property type="match status" value="1"/>
</dbReference>
<dbReference type="EC" id="3.4.24.-" evidence="9"/>
<dbReference type="SUPFAM" id="SSF55486">
    <property type="entry name" value="Metalloproteases ('zincins'), catalytic domain"/>
    <property type="match status" value="1"/>
</dbReference>
<evidence type="ECO:0000313" key="12">
    <source>
        <dbReference type="Proteomes" id="UP000035682"/>
    </source>
</evidence>
<evidence type="ECO:0000313" key="14">
    <source>
        <dbReference type="WormBase" id="SRAE_2000357800"/>
    </source>
</evidence>
<feature type="binding site" evidence="8">
    <location>
        <position position="134"/>
    </location>
    <ligand>
        <name>Zn(2+)</name>
        <dbReference type="ChEBI" id="CHEBI:29105"/>
        <note>catalytic</note>
    </ligand>
</feature>
<reference evidence="11 12" key="1">
    <citation type="submission" date="2014-09" db="EMBL/GenBank/DDBJ databases">
        <authorList>
            <person name="Martin A.A."/>
        </authorList>
    </citation>
    <scope>NUCLEOTIDE SEQUENCE</scope>
    <source>
        <strain evidence="12">ED321</strain>
        <strain evidence="11">ED321 Heterogonic</strain>
    </source>
</reference>
<gene>
    <name evidence="11 13 14" type="ORF">SRAE_2000357800</name>
</gene>
<keyword evidence="5 8" id="KW-0862">Zinc</keyword>
<comment type="cofactor">
    <cofactor evidence="8 9">
        <name>Zn(2+)</name>
        <dbReference type="ChEBI" id="CHEBI:29105"/>
    </cofactor>
    <text evidence="8 9">Binds 1 zinc ion per subunit.</text>
</comment>
<dbReference type="Gene3D" id="3.40.390.10">
    <property type="entry name" value="Collagenase (Catalytic Domain)"/>
    <property type="match status" value="1"/>
</dbReference>
<dbReference type="PANTHER" id="PTHR10127">
    <property type="entry name" value="DISCOIDIN, CUB, EGF, LAMININ , AND ZINC METALLOPROTEASE DOMAIN CONTAINING"/>
    <property type="match status" value="1"/>
</dbReference>
<evidence type="ECO:0000313" key="13">
    <source>
        <dbReference type="WBParaSite" id="SRAE_2000357800.1"/>
    </source>
</evidence>
<evidence type="ECO:0000256" key="2">
    <source>
        <dbReference type="ARBA" id="ARBA00022670"/>
    </source>
</evidence>
<proteinExistence type="predicted"/>
<evidence type="ECO:0000313" key="11">
    <source>
        <dbReference type="EMBL" id="CEF68924.1"/>
    </source>
</evidence>
<evidence type="ECO:0000256" key="4">
    <source>
        <dbReference type="ARBA" id="ARBA00022801"/>
    </source>
</evidence>
<dbReference type="InterPro" id="IPR035914">
    <property type="entry name" value="Sperma_CUB_dom_sf"/>
</dbReference>
<sequence>MIYFKSTFVILNFIFNFYEIKSYFLKENNYFDSDIKRIYKRDVDKNELKWDFPIKYWVDPNLGLNENLIEKALQRISNNTCITWEKKESQILNTSGLNVVNRGLCGSFVGRLSKNMPQEITFSSSCFDSGRIEHEFSHALGLVHENKIYGFEKYITINYTNLQEKAVKKFQISNTTEKKPISKFYDYGSLLHHPSNMFSKNGLTTIITKDPNYQDTIGQDDKLKFSDIKNLNLLYCQDKCKKEKKKLKCKNGGYVDPKNCKKCRCPEHYSGTFCNFGKIIDSKCKSVVVQATSSKKLLKISGNLNCFYYIMSPLNTKIQLTIENSDLPNKKEGSPCIQGESLEILYKKDPSVVGAMFCGKVKNVQMKSEDNKVSIHYVGNSTNNFVEISYKKVNKKINKTKKLL</sequence>
<evidence type="ECO:0000259" key="10">
    <source>
        <dbReference type="PROSITE" id="PS51864"/>
    </source>
</evidence>
<dbReference type="Proteomes" id="UP000035682">
    <property type="component" value="Unplaced"/>
</dbReference>
<dbReference type="CTD" id="36381294"/>
<dbReference type="WBParaSite" id="SRAE_2000357800.1">
    <property type="protein sequence ID" value="SRAE_2000357800.1"/>
    <property type="gene ID" value="WBGene00263801"/>
</dbReference>
<evidence type="ECO:0000256" key="3">
    <source>
        <dbReference type="ARBA" id="ARBA00022723"/>
    </source>
</evidence>
<evidence type="ECO:0000256" key="8">
    <source>
        <dbReference type="PROSITE-ProRule" id="PRU01211"/>
    </source>
</evidence>
<dbReference type="GeneID" id="36381294"/>
<keyword evidence="4 8" id="KW-0378">Hydrolase</keyword>
<dbReference type="PRINTS" id="PR00480">
    <property type="entry name" value="ASTACIN"/>
</dbReference>
<keyword evidence="1" id="KW-0245">EGF-like domain</keyword>
<evidence type="ECO:0000256" key="7">
    <source>
        <dbReference type="ARBA" id="ARBA00023157"/>
    </source>
</evidence>
<reference evidence="13" key="2">
    <citation type="submission" date="2020-12" db="UniProtKB">
        <authorList>
            <consortium name="WormBaseParasite"/>
        </authorList>
    </citation>
    <scope>IDENTIFICATION</scope>
</reference>
<dbReference type="AlphaFoldDB" id="A0A090MZH1"/>
<name>A0A090MZH1_STRRB</name>
<keyword evidence="6 8" id="KW-0482">Metalloprotease</keyword>
<keyword evidence="2 8" id="KW-0645">Protease</keyword>
<keyword evidence="7 8" id="KW-1015">Disulfide bond</keyword>
<accession>A0A090MZH1</accession>
<dbReference type="Gene3D" id="2.60.120.290">
    <property type="entry name" value="Spermadhesin, CUB domain"/>
    <property type="match status" value="1"/>
</dbReference>
<dbReference type="InterPro" id="IPR001506">
    <property type="entry name" value="Peptidase_M12A"/>
</dbReference>
<feature type="disulfide bond" evidence="8">
    <location>
        <begin position="81"/>
        <end position="236"/>
    </location>
</feature>
<feature type="binding site" evidence="8">
    <location>
        <position position="138"/>
    </location>
    <ligand>
        <name>Zn(2+)</name>
        <dbReference type="ChEBI" id="CHEBI:29105"/>
        <note>catalytic</note>
    </ligand>
</feature>
<dbReference type="RefSeq" id="XP_024508124.1">
    <property type="nucleotide sequence ID" value="XM_024654787.1"/>
</dbReference>
<dbReference type="InterPro" id="IPR024079">
    <property type="entry name" value="MetalloPept_cat_dom_sf"/>
</dbReference>
<comment type="caution">
    <text evidence="8">Lacks conserved residue(s) required for the propagation of feature annotation.</text>
</comment>
<dbReference type="WormBase" id="SRAE_2000357800">
    <property type="protein sequence ID" value="SRP06966"/>
    <property type="gene ID" value="WBGene00263801"/>
</dbReference>
<dbReference type="STRING" id="34506.A0A090MZH1"/>
<protein>
    <recommendedName>
        <fullName evidence="9">Metalloendopeptidase</fullName>
        <ecNumber evidence="9">3.4.24.-</ecNumber>
    </recommendedName>
</protein>
<dbReference type="GO" id="GO:0008270">
    <property type="term" value="F:zinc ion binding"/>
    <property type="evidence" value="ECO:0007669"/>
    <property type="project" value="UniProtKB-UniRule"/>
</dbReference>
<dbReference type="OrthoDB" id="291007at2759"/>
<dbReference type="InterPro" id="IPR000859">
    <property type="entry name" value="CUB_dom"/>
</dbReference>
<dbReference type="Pfam" id="PF01400">
    <property type="entry name" value="Astacin"/>
    <property type="match status" value="1"/>
</dbReference>